<evidence type="ECO:0000256" key="9">
    <source>
        <dbReference type="ARBA" id="ARBA00023136"/>
    </source>
</evidence>
<keyword evidence="3" id="KW-0337">GPI-anchor biosynthesis</keyword>
<keyword evidence="4 11" id="KW-0328">Glycosyltransferase</keyword>
<keyword evidence="9 10" id="KW-0472">Membrane</keyword>
<evidence type="ECO:0000256" key="10">
    <source>
        <dbReference type="SAM" id="Phobius"/>
    </source>
</evidence>
<evidence type="ECO:0000313" key="12">
    <source>
        <dbReference type="Proteomes" id="UP001432209"/>
    </source>
</evidence>
<keyword evidence="7" id="KW-0256">Endoplasmic reticulum</keyword>
<evidence type="ECO:0000256" key="1">
    <source>
        <dbReference type="ARBA" id="ARBA00004477"/>
    </source>
</evidence>
<comment type="subcellular location">
    <subcellularLocation>
        <location evidence="1">Endoplasmic reticulum membrane</location>
        <topology evidence="1">Multi-pass membrane protein</topology>
    </subcellularLocation>
</comment>
<keyword evidence="8 10" id="KW-1133">Transmembrane helix</keyword>
<evidence type="ECO:0000256" key="7">
    <source>
        <dbReference type="ARBA" id="ARBA00022824"/>
    </source>
</evidence>
<evidence type="ECO:0000256" key="6">
    <source>
        <dbReference type="ARBA" id="ARBA00022692"/>
    </source>
</evidence>
<proteinExistence type="predicted"/>
<feature type="transmembrane region" description="Helical" evidence="10">
    <location>
        <begin position="297"/>
        <end position="316"/>
    </location>
</feature>
<feature type="transmembrane region" description="Helical" evidence="10">
    <location>
        <begin position="266"/>
        <end position="285"/>
    </location>
</feature>
<feature type="transmembrane region" description="Helical" evidence="10">
    <location>
        <begin position="322"/>
        <end position="338"/>
    </location>
</feature>
<feature type="transmembrane region" description="Helical" evidence="10">
    <location>
        <begin position="345"/>
        <end position="365"/>
    </location>
</feature>
<gene>
    <name evidence="11" type="ORF">OG442_18795</name>
</gene>
<evidence type="ECO:0000256" key="3">
    <source>
        <dbReference type="ARBA" id="ARBA00022502"/>
    </source>
</evidence>
<dbReference type="Pfam" id="PF04188">
    <property type="entry name" value="Mannosyl_trans2"/>
    <property type="match status" value="1"/>
</dbReference>
<dbReference type="EMBL" id="CP109495">
    <property type="protein sequence ID" value="WUX57378.1"/>
    <property type="molecule type" value="Genomic_DNA"/>
</dbReference>
<feature type="transmembrane region" description="Helical" evidence="10">
    <location>
        <begin position="124"/>
        <end position="143"/>
    </location>
</feature>
<evidence type="ECO:0000256" key="8">
    <source>
        <dbReference type="ARBA" id="ARBA00022989"/>
    </source>
</evidence>
<comment type="pathway">
    <text evidence="2">Glycolipid biosynthesis; glycosylphosphatidylinositol-anchor biosynthesis.</text>
</comment>
<dbReference type="PANTHER" id="PTHR12468:SF2">
    <property type="entry name" value="GPI MANNOSYLTRANSFERASE 2"/>
    <property type="match status" value="1"/>
</dbReference>
<keyword evidence="5" id="KW-0808">Transferase</keyword>
<organism evidence="11 12">
    <name type="scientific">Streptomyces niveus</name>
    <name type="common">Streptomyces spheroides</name>
    <dbReference type="NCBI Taxonomy" id="193462"/>
    <lineage>
        <taxon>Bacteria</taxon>
        <taxon>Bacillati</taxon>
        <taxon>Actinomycetota</taxon>
        <taxon>Actinomycetes</taxon>
        <taxon>Kitasatosporales</taxon>
        <taxon>Streptomycetaceae</taxon>
        <taxon>Streptomyces</taxon>
    </lineage>
</organism>
<feature type="transmembrane region" description="Helical" evidence="10">
    <location>
        <begin position="204"/>
        <end position="226"/>
    </location>
</feature>
<feature type="transmembrane region" description="Helical" evidence="10">
    <location>
        <begin position="163"/>
        <end position="192"/>
    </location>
</feature>
<feature type="transmembrane region" description="Helical" evidence="10">
    <location>
        <begin position="7"/>
        <end position="26"/>
    </location>
</feature>
<keyword evidence="6 10" id="KW-0812">Transmembrane</keyword>
<evidence type="ECO:0000256" key="5">
    <source>
        <dbReference type="ARBA" id="ARBA00022679"/>
    </source>
</evidence>
<reference evidence="11" key="1">
    <citation type="submission" date="2022-10" db="EMBL/GenBank/DDBJ databases">
        <title>The complete genomes of actinobacterial strains from the NBC collection.</title>
        <authorList>
            <person name="Joergensen T.S."/>
            <person name="Alvarez Arevalo M."/>
            <person name="Sterndorff E.B."/>
            <person name="Faurdal D."/>
            <person name="Vuksanovic O."/>
            <person name="Mourched A.-S."/>
            <person name="Charusanti P."/>
            <person name="Shaw S."/>
            <person name="Blin K."/>
            <person name="Weber T."/>
        </authorList>
    </citation>
    <scope>NUCLEOTIDE SEQUENCE</scope>
    <source>
        <strain evidence="11">NBC_01432</strain>
    </source>
</reference>
<evidence type="ECO:0000256" key="2">
    <source>
        <dbReference type="ARBA" id="ARBA00004687"/>
    </source>
</evidence>
<sequence>MRRAAPALGLFAAARLTGLLVLWLWAEHIGRSPRQLLAHTWDSPWYTRIAEQGYGYTIHFTDGAVHSDLAFFPLYPALVRAVTTVLPIGGGTAALLISWGAAAAAAFAIYLLGERLHGRRTGTVLVLLWGLLPHAVVFSIAYTEPLLTVFAAFALYAVLTGRWLWAGSLAALAGLARPNGVAIAAAVCATVAYELWKRRAHAPWRLWAAALVAPLGWGGYLLWVGVRVGDPLAGYFAVQDGWRSYFDFGADALSDVRDIVLRPAELASTGTVLIVCAAVLLFALLLVDRENRPPLPLLVYAGVLLLITVGGGGSFFESKPRFLLPAFPLLLPLACALTKARPRAAIVVIAALAGLSCCYGTYLLTLAPMPL</sequence>
<dbReference type="GO" id="GO:0016757">
    <property type="term" value="F:glycosyltransferase activity"/>
    <property type="evidence" value="ECO:0007669"/>
    <property type="project" value="UniProtKB-KW"/>
</dbReference>
<keyword evidence="12" id="KW-1185">Reference proteome</keyword>
<protein>
    <submittedName>
        <fullName evidence="11">Mannosyltransferase family protein</fullName>
    </submittedName>
</protein>
<name>A0ABZ2AJ65_STRNV</name>
<evidence type="ECO:0000313" key="11">
    <source>
        <dbReference type="EMBL" id="WUX57378.1"/>
    </source>
</evidence>
<dbReference type="Proteomes" id="UP001432209">
    <property type="component" value="Chromosome"/>
</dbReference>
<evidence type="ECO:0000256" key="4">
    <source>
        <dbReference type="ARBA" id="ARBA00022676"/>
    </source>
</evidence>
<dbReference type="PANTHER" id="PTHR12468">
    <property type="entry name" value="GPI MANNOSYLTRANSFERASE 2"/>
    <property type="match status" value="1"/>
</dbReference>
<accession>A0ABZ2AJ65</accession>
<feature type="transmembrane region" description="Helical" evidence="10">
    <location>
        <begin position="88"/>
        <end position="112"/>
    </location>
</feature>
<dbReference type="InterPro" id="IPR007315">
    <property type="entry name" value="PIG-V/Gpi18"/>
</dbReference>